<keyword evidence="1" id="KW-0472">Membrane</keyword>
<feature type="transmembrane region" description="Helical" evidence="1">
    <location>
        <begin position="196"/>
        <end position="213"/>
    </location>
</feature>
<dbReference type="EMBL" id="JACJVP010000070">
    <property type="protein sequence ID" value="MBB6675293.1"/>
    <property type="molecule type" value="Genomic_DNA"/>
</dbReference>
<keyword evidence="3" id="KW-1185">Reference proteome</keyword>
<dbReference type="AlphaFoldDB" id="A0A7X0VJ83"/>
<feature type="transmembrane region" description="Helical" evidence="1">
    <location>
        <begin position="142"/>
        <end position="159"/>
    </location>
</feature>
<feature type="transmembrane region" description="Helical" evidence="1">
    <location>
        <begin position="248"/>
        <end position="268"/>
    </location>
</feature>
<comment type="caution">
    <text evidence="2">The sequence shown here is derived from an EMBL/GenBank/DDBJ whole genome shotgun (WGS) entry which is preliminary data.</text>
</comment>
<feature type="transmembrane region" description="Helical" evidence="1">
    <location>
        <begin position="116"/>
        <end position="136"/>
    </location>
</feature>
<sequence>MPALDEDRKKWVVREIETWRRGKLLPEQYCDFLQNLYLDDLTDRPKGAFGEAVRRVGQASGKQWLLVIVIFSLICLVVLHFSAFPAALQIAIAGLGTAGFVGLGAWWRERLPARGLLLIGAGMLYLFGTGMAVLSIHGWTSGTGPIVLLALSSIVWIGCGIALRFAVLHGLGWLGMIGLYGWMLSRQVPDPSWLEVQVFWLPAALLFVWLSWFTHVKLRAAGAVMFATALILWFMPEVYSALLNIDRAWIQLEFLVKIAIAGIGMFRLRKQWMEWVA</sequence>
<keyword evidence="1" id="KW-0812">Transmembrane</keyword>
<feature type="transmembrane region" description="Helical" evidence="1">
    <location>
        <begin position="87"/>
        <end position="107"/>
    </location>
</feature>
<protein>
    <recommendedName>
        <fullName evidence="4">DUF2157 domain-containing protein</fullName>
    </recommendedName>
</protein>
<evidence type="ECO:0000313" key="2">
    <source>
        <dbReference type="EMBL" id="MBB6675293.1"/>
    </source>
</evidence>
<feature type="transmembrane region" description="Helical" evidence="1">
    <location>
        <begin position="166"/>
        <end position="184"/>
    </location>
</feature>
<organism evidence="2 3">
    <name type="scientific">Cohnella nanjingensis</name>
    <dbReference type="NCBI Taxonomy" id="1387779"/>
    <lineage>
        <taxon>Bacteria</taxon>
        <taxon>Bacillati</taxon>
        <taxon>Bacillota</taxon>
        <taxon>Bacilli</taxon>
        <taxon>Bacillales</taxon>
        <taxon>Paenibacillaceae</taxon>
        <taxon>Cohnella</taxon>
    </lineage>
</organism>
<proteinExistence type="predicted"/>
<evidence type="ECO:0008006" key="4">
    <source>
        <dbReference type="Google" id="ProtNLM"/>
    </source>
</evidence>
<evidence type="ECO:0000313" key="3">
    <source>
        <dbReference type="Proteomes" id="UP000547209"/>
    </source>
</evidence>
<accession>A0A7X0VJ83</accession>
<reference evidence="2 3" key="1">
    <citation type="submission" date="2020-08" db="EMBL/GenBank/DDBJ databases">
        <title>Cohnella phylogeny.</title>
        <authorList>
            <person name="Dunlap C."/>
        </authorList>
    </citation>
    <scope>NUCLEOTIDE SEQUENCE [LARGE SCALE GENOMIC DNA]</scope>
    <source>
        <strain evidence="2 3">DSM 28246</strain>
    </source>
</reference>
<feature type="transmembrane region" description="Helical" evidence="1">
    <location>
        <begin position="220"/>
        <end position="236"/>
    </location>
</feature>
<feature type="transmembrane region" description="Helical" evidence="1">
    <location>
        <begin position="64"/>
        <end position="81"/>
    </location>
</feature>
<dbReference type="RefSeq" id="WP_185673149.1">
    <property type="nucleotide sequence ID" value="NZ_JACJVP010000070.1"/>
</dbReference>
<name>A0A7X0VJ83_9BACL</name>
<evidence type="ECO:0000256" key="1">
    <source>
        <dbReference type="SAM" id="Phobius"/>
    </source>
</evidence>
<keyword evidence="1" id="KW-1133">Transmembrane helix</keyword>
<gene>
    <name evidence="2" type="ORF">H7C19_32010</name>
</gene>
<dbReference type="Proteomes" id="UP000547209">
    <property type="component" value="Unassembled WGS sequence"/>
</dbReference>